<dbReference type="RefSeq" id="WP_062391356.1">
    <property type="nucleotide sequence ID" value="NZ_CP011853.1"/>
</dbReference>
<dbReference type="STRING" id="1136941.ACH46_01360"/>
<feature type="transmembrane region" description="Helical" evidence="1">
    <location>
        <begin position="204"/>
        <end position="224"/>
    </location>
</feature>
<accession>A0A0N7FU54</accession>
<organism evidence="2 3">
    <name type="scientific">Gordonia phthalatica</name>
    <dbReference type="NCBI Taxonomy" id="1136941"/>
    <lineage>
        <taxon>Bacteria</taxon>
        <taxon>Bacillati</taxon>
        <taxon>Actinomycetota</taxon>
        <taxon>Actinomycetes</taxon>
        <taxon>Mycobacteriales</taxon>
        <taxon>Gordoniaceae</taxon>
        <taxon>Gordonia</taxon>
    </lineage>
</organism>
<dbReference type="GO" id="GO:0005886">
    <property type="term" value="C:plasma membrane"/>
    <property type="evidence" value="ECO:0007669"/>
    <property type="project" value="TreeGrafter"/>
</dbReference>
<dbReference type="PANTHER" id="PTHR18640:SF5">
    <property type="entry name" value="SODIUM_BILE ACID COTRANSPORTER 7"/>
    <property type="match status" value="1"/>
</dbReference>
<keyword evidence="1" id="KW-0812">Transmembrane</keyword>
<gene>
    <name evidence="2" type="ORF">ACH46_01360</name>
</gene>
<evidence type="ECO:0000256" key="1">
    <source>
        <dbReference type="SAM" id="Phobius"/>
    </source>
</evidence>
<dbReference type="Gene3D" id="1.20.1530.20">
    <property type="match status" value="1"/>
</dbReference>
<name>A0A0N7FU54_9ACTN</name>
<dbReference type="EMBL" id="CP011853">
    <property type="protein sequence ID" value="ALG83407.1"/>
    <property type="molecule type" value="Genomic_DNA"/>
</dbReference>
<evidence type="ECO:0000313" key="2">
    <source>
        <dbReference type="EMBL" id="ALG83407.1"/>
    </source>
</evidence>
<reference evidence="3" key="1">
    <citation type="submission" date="2015-06" db="EMBL/GenBank/DDBJ databases">
        <title>Complete genome sequence and metabolic analysis of phthalate degradation pathway in Gordonia sp. QH-11.</title>
        <authorList>
            <person name="Jin D."/>
            <person name="Kong X."/>
            <person name="Bai Z."/>
        </authorList>
    </citation>
    <scope>NUCLEOTIDE SEQUENCE [LARGE SCALE GENOMIC DNA]</scope>
    <source>
        <strain evidence="3">QH-11</strain>
    </source>
</reference>
<proteinExistence type="predicted"/>
<feature type="transmembrane region" description="Helical" evidence="1">
    <location>
        <begin position="95"/>
        <end position="114"/>
    </location>
</feature>
<protein>
    <submittedName>
        <fullName evidence="2">Membrane protein</fullName>
    </submittedName>
</protein>
<dbReference type="Proteomes" id="UP000063789">
    <property type="component" value="Chromosome"/>
</dbReference>
<reference evidence="2 3" key="2">
    <citation type="journal article" date="2017" name="Int. J. Syst. Evol. Microbiol.">
        <title>Gordonia phthalatica sp. nov., a di-n-butyl phthalate-degrading bacterium isolated from activated sludge.</title>
        <authorList>
            <person name="Jin D."/>
            <person name="Kong X."/>
            <person name="Jia M."/>
            <person name="Yu X."/>
            <person name="Wang X."/>
            <person name="Zhuang X."/>
            <person name="Deng Y."/>
            <person name="Bai Z."/>
        </authorList>
    </citation>
    <scope>NUCLEOTIDE SEQUENCE [LARGE SCALE GENOMIC DNA]</scope>
    <source>
        <strain evidence="2 3">QH-11</strain>
    </source>
</reference>
<dbReference type="Pfam" id="PF13593">
    <property type="entry name" value="SBF_like"/>
    <property type="match status" value="1"/>
</dbReference>
<dbReference type="PANTHER" id="PTHR18640">
    <property type="entry name" value="SOLUTE CARRIER FAMILY 10 MEMBER 7"/>
    <property type="match status" value="1"/>
</dbReference>
<dbReference type="OrthoDB" id="9792271at2"/>
<feature type="transmembrane region" description="Helical" evidence="1">
    <location>
        <begin position="35"/>
        <end position="55"/>
    </location>
</feature>
<feature type="transmembrane region" description="Helical" evidence="1">
    <location>
        <begin position="165"/>
        <end position="183"/>
    </location>
</feature>
<feature type="transmembrane region" description="Helical" evidence="1">
    <location>
        <begin position="67"/>
        <end position="89"/>
    </location>
</feature>
<keyword evidence="1" id="KW-1133">Transmembrane helix</keyword>
<feature type="transmembrane region" description="Helical" evidence="1">
    <location>
        <begin position="291"/>
        <end position="312"/>
    </location>
</feature>
<dbReference type="PATRIC" id="fig|1136941.3.peg.276"/>
<feature type="transmembrane region" description="Helical" evidence="1">
    <location>
        <begin position="230"/>
        <end position="251"/>
    </location>
</feature>
<keyword evidence="1" id="KW-0472">Membrane</keyword>
<dbReference type="AlphaFoldDB" id="A0A0N7FU54"/>
<dbReference type="InterPro" id="IPR016833">
    <property type="entry name" value="Put_Na-Bile_cotransptr"/>
</dbReference>
<feature type="transmembrane region" description="Helical" evidence="1">
    <location>
        <begin position="126"/>
        <end position="153"/>
    </location>
</feature>
<sequence>MRFRLPSFLSPFILLLIAIPLIATALPARGGTADALDYATIAAVCLLFFLHGAKLTPSDAREGFTRWQFQLVVLACTFVVFPLLGIALTLLPASILSPVMATGFLFLAILPSTVQSSIAFTSIARGNVALAVSSASISNVLGVVLTPLLAGVLLGSSVHITPKSLLGIVGELVVPFVAGQLLHKRMRGFLKRNHRVVSIVDQGSVLLVVYAAFSIGVTQGLWTVVPPSQLLMVVAVSVVLLAVVLGAFFGLGKAMRLPRGDAIVLLFCGSKKSQVSGLPMATLLFPAAQVGMYVLPLMIFHIIQLLVCAVLANRYAATAPVEPPDEPVAAVAAT</sequence>
<keyword evidence="3" id="KW-1185">Reference proteome</keyword>
<dbReference type="InterPro" id="IPR038770">
    <property type="entry name" value="Na+/solute_symporter_sf"/>
</dbReference>
<dbReference type="PIRSF" id="PIRSF026166">
    <property type="entry name" value="UCP026166"/>
    <property type="match status" value="1"/>
</dbReference>
<dbReference type="KEGG" id="goq:ACH46_01360"/>
<evidence type="ECO:0000313" key="3">
    <source>
        <dbReference type="Proteomes" id="UP000063789"/>
    </source>
</evidence>